<comment type="caution">
    <text evidence="1">The sequence shown here is derived from an EMBL/GenBank/DDBJ whole genome shotgun (WGS) entry which is preliminary data.</text>
</comment>
<dbReference type="PROSITE" id="PS51257">
    <property type="entry name" value="PROKAR_LIPOPROTEIN"/>
    <property type="match status" value="1"/>
</dbReference>
<proteinExistence type="predicted"/>
<protein>
    <recommendedName>
        <fullName evidence="3">Lipoprotein</fullName>
    </recommendedName>
</protein>
<accession>A0A4R3Z179</accession>
<keyword evidence="2" id="KW-1185">Reference proteome</keyword>
<gene>
    <name evidence="1" type="ORF">EDD60_11086</name>
</gene>
<evidence type="ECO:0008006" key="3">
    <source>
        <dbReference type="Google" id="ProtNLM"/>
    </source>
</evidence>
<evidence type="ECO:0000313" key="2">
    <source>
        <dbReference type="Proteomes" id="UP000295515"/>
    </source>
</evidence>
<dbReference type="RefSeq" id="WP_066445469.1">
    <property type="nucleotide sequence ID" value="NZ_JANKBF010000011.1"/>
</dbReference>
<sequence length="239" mass="27807">MKKLSILLLIGTLFVGCQQSKGIDEYKGLKTQETFEKVSDKMDKEVHYVHVVAENSETKYDQELYMIDGKIHSFQKSEIKANKKYSFSLMTTDKNYGLFDTYGTMKLMKLDKQPLPSTYLNNLFQNKKLKIIDTKREDNDDGIVLTIQYSYDENGKSKNGDLCYMNLQIIINNEGLIEKEVNTLYTDDTFQTKRKDALITTTTFLDYNQKSQDDFNKITEKIEKSEGVLYEDFVKSLEQ</sequence>
<dbReference type="EMBL" id="SMCQ01000010">
    <property type="protein sequence ID" value="TCV99394.1"/>
    <property type="molecule type" value="Genomic_DNA"/>
</dbReference>
<name>A0A4R3Z179_9FIRM</name>
<dbReference type="GeneID" id="98915471"/>
<dbReference type="AlphaFoldDB" id="A0A4R3Z179"/>
<dbReference type="Proteomes" id="UP000295515">
    <property type="component" value="Unassembled WGS sequence"/>
</dbReference>
<reference evidence="1 2" key="1">
    <citation type="submission" date="2019-03" db="EMBL/GenBank/DDBJ databases">
        <title>Genomic Encyclopedia of Type Strains, Phase IV (KMG-IV): sequencing the most valuable type-strain genomes for metagenomic binning, comparative biology and taxonomic classification.</title>
        <authorList>
            <person name="Goeker M."/>
        </authorList>
    </citation>
    <scope>NUCLEOTIDE SEQUENCE [LARGE SCALE GENOMIC DNA]</scope>
    <source>
        <strain evidence="1 2">DSM 29487</strain>
    </source>
</reference>
<organism evidence="1 2">
    <name type="scientific">Longibaculum muris</name>
    <dbReference type="NCBI Taxonomy" id="1796628"/>
    <lineage>
        <taxon>Bacteria</taxon>
        <taxon>Bacillati</taxon>
        <taxon>Bacillota</taxon>
        <taxon>Erysipelotrichia</taxon>
        <taxon>Erysipelotrichales</taxon>
        <taxon>Coprobacillaceae</taxon>
        <taxon>Longibaculum</taxon>
    </lineage>
</organism>
<evidence type="ECO:0000313" key="1">
    <source>
        <dbReference type="EMBL" id="TCV99394.1"/>
    </source>
</evidence>